<sequence>MDIKNYFSRLFKDADIEAGTILLNHFHYDTPVDHKKLKDAINFAWLCHAQETIVKIPGGCMTHKHNLVGQSMGRAGFELAVVQILDEIFPDMQVEIPENE</sequence>
<reference evidence="1" key="1">
    <citation type="submission" date="2018-05" db="EMBL/GenBank/DDBJ databases">
        <authorList>
            <person name="Lanie J.A."/>
            <person name="Ng W.-L."/>
            <person name="Kazmierczak K.M."/>
            <person name="Andrzejewski T.M."/>
            <person name="Davidsen T.M."/>
            <person name="Wayne K.J."/>
            <person name="Tettelin H."/>
            <person name="Glass J.I."/>
            <person name="Rusch D."/>
            <person name="Podicherti R."/>
            <person name="Tsui H.-C.T."/>
            <person name="Winkler M.E."/>
        </authorList>
    </citation>
    <scope>NUCLEOTIDE SEQUENCE</scope>
    <source>
        <strain evidence="1">KNB</strain>
    </source>
</reference>
<organism evidence="1">
    <name type="scientific">Candidatus Nitrotoga fabula</name>
    <dbReference type="NCBI Taxonomy" id="2182327"/>
    <lineage>
        <taxon>Bacteria</taxon>
        <taxon>Pseudomonadati</taxon>
        <taxon>Pseudomonadota</taxon>
        <taxon>Betaproteobacteria</taxon>
        <taxon>Nitrosomonadales</taxon>
        <taxon>Gallionellaceae</taxon>
        <taxon>Candidatus Nitrotoga</taxon>
    </lineage>
</organism>
<dbReference type="AlphaFoldDB" id="A0A2X0QVJ2"/>
<protein>
    <submittedName>
        <fullName evidence="1">Uncharacterized protein</fullName>
    </submittedName>
</protein>
<proteinExistence type="predicted"/>
<dbReference type="EMBL" id="LS423452">
    <property type="protein sequence ID" value="SPS06233.1"/>
    <property type="molecule type" value="Genomic_DNA"/>
</dbReference>
<name>A0A2X0QVJ2_9PROT</name>
<gene>
    <name evidence="1" type="ORF">NITFAB_1823</name>
</gene>
<evidence type="ECO:0000313" key="1">
    <source>
        <dbReference type="EMBL" id="SPS06233.1"/>
    </source>
</evidence>
<accession>A0A2X0QVJ2</accession>